<sequence>MATLTNFIMPEKLSDFTNGQFEVIENEVVKSSDLSNLTVSGSLFSQTTFVAVHFKSCTFFGSKIKQCKFINCVFENCTFEFSHIEDCNFESSRLIGNTWKYSTLKGSSIEECEFDLVTFKVIKDGDRNQYDIFEETQDIEEIKEEVEAVLSFEQALTSSPKQWGTNLINFIKSAA</sequence>
<dbReference type="InterPro" id="IPR052949">
    <property type="entry name" value="PA_immunity-related"/>
</dbReference>
<dbReference type="SUPFAM" id="SSF141571">
    <property type="entry name" value="Pentapeptide repeat-like"/>
    <property type="match status" value="1"/>
</dbReference>
<keyword evidence="2" id="KW-1185">Reference proteome</keyword>
<organism evidence="1 2">
    <name type="scientific">Halobacteriovorax vibrionivorans</name>
    <dbReference type="NCBI Taxonomy" id="2152716"/>
    <lineage>
        <taxon>Bacteria</taxon>
        <taxon>Pseudomonadati</taxon>
        <taxon>Bdellovibrionota</taxon>
        <taxon>Bacteriovoracia</taxon>
        <taxon>Bacteriovoracales</taxon>
        <taxon>Halobacteriovoraceae</taxon>
        <taxon>Halobacteriovorax</taxon>
    </lineage>
</organism>
<comment type="caution">
    <text evidence="1">The sequence shown here is derived from an EMBL/GenBank/DDBJ whole genome shotgun (WGS) entry which is preliminary data.</text>
</comment>
<dbReference type="EMBL" id="QDKL01000001">
    <property type="protein sequence ID" value="RZF22845.1"/>
    <property type="molecule type" value="Genomic_DNA"/>
</dbReference>
<evidence type="ECO:0008006" key="3">
    <source>
        <dbReference type="Google" id="ProtNLM"/>
    </source>
</evidence>
<dbReference type="Proteomes" id="UP000443582">
    <property type="component" value="Unassembled WGS sequence"/>
</dbReference>
<dbReference type="Gene3D" id="2.160.20.80">
    <property type="entry name" value="E3 ubiquitin-protein ligase SopA"/>
    <property type="match status" value="1"/>
</dbReference>
<reference evidence="2" key="1">
    <citation type="journal article" date="2019" name="Int. J. Syst. Evol. Microbiol.">
        <title>Halobacteriovorax valvorus sp. nov., a novel prokaryotic predator isolated from coastal seawater of China.</title>
        <authorList>
            <person name="Chen M.-X."/>
        </authorList>
    </citation>
    <scope>NUCLEOTIDE SEQUENCE [LARGE SCALE GENOMIC DNA]</scope>
    <source>
        <strain evidence="2">BL9</strain>
    </source>
</reference>
<evidence type="ECO:0000313" key="1">
    <source>
        <dbReference type="EMBL" id="RZF22845.1"/>
    </source>
</evidence>
<gene>
    <name evidence="1" type="ORF">DAY19_03470</name>
</gene>
<dbReference type="PANTHER" id="PTHR42999">
    <property type="entry name" value="ANTIBIOTIC RESISTANCE PROTEIN MCBG"/>
    <property type="match status" value="1"/>
</dbReference>
<protein>
    <recommendedName>
        <fullName evidence="3">Pentapeptide repeat-containing protein</fullName>
    </recommendedName>
</protein>
<dbReference type="RefSeq" id="WP_114705789.1">
    <property type="nucleotide sequence ID" value="NZ_QDKL01000001.1"/>
</dbReference>
<evidence type="ECO:0000313" key="2">
    <source>
        <dbReference type="Proteomes" id="UP000443582"/>
    </source>
</evidence>
<proteinExistence type="predicted"/>
<accession>A0ABY0IJV6</accession>
<name>A0ABY0IJV6_9BACT</name>
<dbReference type="PANTHER" id="PTHR42999:SF1">
    <property type="entry name" value="PENTAPEPTIDE REPEAT-CONTAINING PROTEIN"/>
    <property type="match status" value="1"/>
</dbReference>